<evidence type="ECO:0000313" key="8">
    <source>
        <dbReference type="Proteomes" id="UP000190092"/>
    </source>
</evidence>
<reference evidence="8" key="1">
    <citation type="submission" date="2017-02" db="EMBL/GenBank/DDBJ databases">
        <authorList>
            <person name="Varghese N."/>
            <person name="Submissions S."/>
        </authorList>
    </citation>
    <scope>NUCLEOTIDE SEQUENCE [LARGE SCALE GENOMIC DNA]</scope>
    <source>
        <strain evidence="8">ATCC 27094</strain>
    </source>
</reference>
<protein>
    <submittedName>
        <fullName evidence="7">L-asparaginase</fullName>
    </submittedName>
</protein>
<dbReference type="InterPro" id="IPR036152">
    <property type="entry name" value="Asp/glu_Ase-like_sf"/>
</dbReference>
<evidence type="ECO:0000259" key="5">
    <source>
        <dbReference type="Pfam" id="PF00710"/>
    </source>
</evidence>
<sequence>MSKPRIHILALGGTIATRPDATGAMQMGLGADDLVAAVPLLSTVAEIGAETVSRVGSHSLGFEHLHALAAKIRGIDADGVVVTQGTDTLEETSFLLDLLLDLDIPVVVTAAMRNPSLTSADGPGNLLAAVRVAADPWVRKHARALGVVVAMLDEVYAAADVLKVHPTRLNAFASPQTGPLAALPEDRVVPLSLPVRDAMNATHARLGKVPGGAGLPIALLWMSIDEPGRLIEAMIAAPDHLGYRGAVIGAMGGGHTPERATDTLIRLAAAMPTVVSPRAGGGPLLEKTYGGPSSEIALRQAGLIWGGRLHPLKARVLLETCLRAGLDRKAMTELFAAWN</sequence>
<dbReference type="PANTHER" id="PTHR11707:SF28">
    <property type="entry name" value="60 KDA LYSOPHOSPHOLIPASE"/>
    <property type="match status" value="1"/>
</dbReference>
<name>A0A1T4N9R0_9HYPH</name>
<dbReference type="InterPro" id="IPR004550">
    <property type="entry name" value="AsnASE_II"/>
</dbReference>
<feature type="domain" description="L-asparaginase N-terminal" evidence="5">
    <location>
        <begin position="5"/>
        <end position="188"/>
    </location>
</feature>
<feature type="binding site" evidence="4">
    <location>
        <position position="57"/>
    </location>
    <ligand>
        <name>substrate</name>
    </ligand>
</feature>
<feature type="binding site" evidence="4">
    <location>
        <begin position="86"/>
        <end position="87"/>
    </location>
    <ligand>
        <name>substrate</name>
    </ligand>
</feature>
<dbReference type="PIRSF" id="PIRSF001220">
    <property type="entry name" value="L-ASNase_gatD"/>
    <property type="match status" value="1"/>
</dbReference>
<evidence type="ECO:0000256" key="1">
    <source>
        <dbReference type="ARBA" id="ARBA00010518"/>
    </source>
</evidence>
<dbReference type="GO" id="GO:0004067">
    <property type="term" value="F:asparaginase activity"/>
    <property type="evidence" value="ECO:0007669"/>
    <property type="project" value="UniProtKB-UniRule"/>
</dbReference>
<dbReference type="Pfam" id="PF00710">
    <property type="entry name" value="Asparaginase"/>
    <property type="match status" value="1"/>
</dbReference>
<keyword evidence="8" id="KW-1185">Reference proteome</keyword>
<evidence type="ECO:0000313" key="7">
    <source>
        <dbReference type="EMBL" id="SJZ75823.1"/>
    </source>
</evidence>
<dbReference type="PROSITE" id="PS51732">
    <property type="entry name" value="ASN_GLN_ASE_3"/>
    <property type="match status" value="1"/>
</dbReference>
<gene>
    <name evidence="7" type="ORF">SAMN02745126_02176</name>
</gene>
<dbReference type="AlphaFoldDB" id="A0A1T4N9R0"/>
<organism evidence="7 8">
    <name type="scientific">Enhydrobacter aerosaccus</name>
    <dbReference type="NCBI Taxonomy" id="225324"/>
    <lineage>
        <taxon>Bacteria</taxon>
        <taxon>Pseudomonadati</taxon>
        <taxon>Pseudomonadota</taxon>
        <taxon>Alphaproteobacteria</taxon>
        <taxon>Hyphomicrobiales</taxon>
        <taxon>Enhydrobacter</taxon>
    </lineage>
</organism>
<keyword evidence="2" id="KW-0378">Hydrolase</keyword>
<evidence type="ECO:0000259" key="6">
    <source>
        <dbReference type="Pfam" id="PF17763"/>
    </source>
</evidence>
<dbReference type="InterPro" id="IPR040919">
    <property type="entry name" value="Asparaginase_C"/>
</dbReference>
<dbReference type="Gene3D" id="3.40.50.40">
    <property type="match status" value="1"/>
</dbReference>
<dbReference type="FunFam" id="3.40.50.1170:FF:000001">
    <property type="entry name" value="L-asparaginase 2"/>
    <property type="match status" value="1"/>
</dbReference>
<dbReference type="PRINTS" id="PR00139">
    <property type="entry name" value="ASNGLNASE"/>
</dbReference>
<proteinExistence type="inferred from homology"/>
<dbReference type="RefSeq" id="WP_085933889.1">
    <property type="nucleotide sequence ID" value="NZ_FUWJ01000002.1"/>
</dbReference>
<dbReference type="Proteomes" id="UP000190092">
    <property type="component" value="Unassembled WGS sequence"/>
</dbReference>
<accession>A0A1T4N9R0</accession>
<dbReference type="CDD" id="cd08964">
    <property type="entry name" value="L-asparaginase_II"/>
    <property type="match status" value="1"/>
</dbReference>
<dbReference type="InterPro" id="IPR027473">
    <property type="entry name" value="L-asparaginase_C"/>
</dbReference>
<dbReference type="Pfam" id="PF17763">
    <property type="entry name" value="Asparaginase_C"/>
    <property type="match status" value="1"/>
</dbReference>
<dbReference type="STRING" id="225324.SAMN02745126_02176"/>
<evidence type="ECO:0000256" key="2">
    <source>
        <dbReference type="ARBA" id="ARBA00022801"/>
    </source>
</evidence>
<dbReference type="SUPFAM" id="SSF53774">
    <property type="entry name" value="Glutaminase/Asparaginase"/>
    <property type="match status" value="1"/>
</dbReference>
<comment type="similarity">
    <text evidence="1">Belongs to the asparaginase 1 family.</text>
</comment>
<dbReference type="PIRSF" id="PIRSF500176">
    <property type="entry name" value="L_ASNase"/>
    <property type="match status" value="1"/>
</dbReference>
<feature type="active site" description="O-isoaspartyl threonine intermediate" evidence="3">
    <location>
        <position position="14"/>
    </location>
</feature>
<dbReference type="InterPro" id="IPR027474">
    <property type="entry name" value="L-asparaginase_N"/>
</dbReference>
<dbReference type="Gene3D" id="3.40.50.1170">
    <property type="entry name" value="L-asparaginase, N-terminal domain"/>
    <property type="match status" value="1"/>
</dbReference>
<dbReference type="GO" id="GO:0006528">
    <property type="term" value="P:asparagine metabolic process"/>
    <property type="evidence" value="ECO:0007669"/>
    <property type="project" value="InterPro"/>
</dbReference>
<evidence type="ECO:0000256" key="4">
    <source>
        <dbReference type="PIRSR" id="PIRSR001220-2"/>
    </source>
</evidence>
<dbReference type="SFLD" id="SFLDS00057">
    <property type="entry name" value="Glutaminase/Asparaginase"/>
    <property type="match status" value="1"/>
</dbReference>
<dbReference type="InterPro" id="IPR006034">
    <property type="entry name" value="Asparaginase/glutaminase-like"/>
</dbReference>
<evidence type="ECO:0000256" key="3">
    <source>
        <dbReference type="PIRSR" id="PIRSR001220-1"/>
    </source>
</evidence>
<dbReference type="EMBL" id="FUWJ01000002">
    <property type="protein sequence ID" value="SJZ75823.1"/>
    <property type="molecule type" value="Genomic_DNA"/>
</dbReference>
<dbReference type="InterPro" id="IPR037152">
    <property type="entry name" value="L-asparaginase_N_sf"/>
</dbReference>
<dbReference type="PANTHER" id="PTHR11707">
    <property type="entry name" value="L-ASPARAGINASE"/>
    <property type="match status" value="1"/>
</dbReference>
<dbReference type="SMART" id="SM00870">
    <property type="entry name" value="Asparaginase"/>
    <property type="match status" value="1"/>
</dbReference>
<feature type="domain" description="Asparaginase/glutaminase C-terminal" evidence="6">
    <location>
        <begin position="230"/>
        <end position="335"/>
    </location>
</feature>
<dbReference type="OrthoDB" id="9788068at2"/>